<dbReference type="Pfam" id="PF03479">
    <property type="entry name" value="PCC"/>
    <property type="match status" value="1"/>
</dbReference>
<sequence>MISPIAIRLERGTDLKQAIQKLVHDRKVTAGTVASCVGCLSQLQVRLAGAQQSLTLEEPLEIVSLMGTLTPAHQHIHISVSKQNGEVIGGHLLNGSIIDTTAELVIHSYTDLQFDRAFDPATGYTELTVSSIETQIPPESDLTSNLMR</sequence>
<dbReference type="GO" id="GO:0003677">
    <property type="term" value="F:DNA binding"/>
    <property type="evidence" value="ECO:0007669"/>
    <property type="project" value="UniProtKB-KW"/>
</dbReference>
<keyword evidence="3" id="KW-1185">Reference proteome</keyword>
<organism evidence="2 3">
    <name type="scientific">Vibrio paucivorans</name>
    <dbReference type="NCBI Taxonomy" id="2829489"/>
    <lineage>
        <taxon>Bacteria</taxon>
        <taxon>Pseudomonadati</taxon>
        <taxon>Pseudomonadota</taxon>
        <taxon>Gammaproteobacteria</taxon>
        <taxon>Vibrionales</taxon>
        <taxon>Vibrionaceae</taxon>
        <taxon>Vibrio</taxon>
    </lineage>
</organism>
<name>A0A9X3HT56_9VIBR</name>
<dbReference type="InterPro" id="IPR005175">
    <property type="entry name" value="PPC_dom"/>
</dbReference>
<evidence type="ECO:0000313" key="2">
    <source>
        <dbReference type="EMBL" id="MCW8335366.1"/>
    </source>
</evidence>
<feature type="domain" description="PPC" evidence="1">
    <location>
        <begin position="1"/>
        <end position="130"/>
    </location>
</feature>
<accession>A0A9X3HT56</accession>
<keyword evidence="2" id="KW-0238">DNA-binding</keyword>
<comment type="caution">
    <text evidence="2">The sequence shown here is derived from an EMBL/GenBank/DDBJ whole genome shotgun (WGS) entry which is preliminary data.</text>
</comment>
<dbReference type="PANTHER" id="PTHR34988">
    <property type="entry name" value="PROTEIN, PUTATIVE-RELATED"/>
    <property type="match status" value="1"/>
</dbReference>
<dbReference type="SUPFAM" id="SSF117856">
    <property type="entry name" value="AF0104/ALDC/Ptd012-like"/>
    <property type="match status" value="1"/>
</dbReference>
<evidence type="ECO:0000259" key="1">
    <source>
        <dbReference type="PROSITE" id="PS51742"/>
    </source>
</evidence>
<dbReference type="AlphaFoldDB" id="A0A9X3HT56"/>
<dbReference type="CDD" id="cd11378">
    <property type="entry name" value="DUF296"/>
    <property type="match status" value="1"/>
</dbReference>
<evidence type="ECO:0000313" key="3">
    <source>
        <dbReference type="Proteomes" id="UP001155586"/>
    </source>
</evidence>
<dbReference type="Proteomes" id="UP001155586">
    <property type="component" value="Unassembled WGS sequence"/>
</dbReference>
<protein>
    <submittedName>
        <fullName evidence="2">DNA-binding protein</fullName>
    </submittedName>
</protein>
<gene>
    <name evidence="2" type="ORF">MD483_16225</name>
</gene>
<proteinExistence type="predicted"/>
<dbReference type="EMBL" id="JAKRRX010000109">
    <property type="protein sequence ID" value="MCW8335366.1"/>
    <property type="molecule type" value="Genomic_DNA"/>
</dbReference>
<reference evidence="2" key="1">
    <citation type="submission" date="2022-02" db="EMBL/GenBank/DDBJ databases">
        <title>Vibrio sp. nov., a new bacterium isolated from Bohai sea, China.</title>
        <authorList>
            <person name="Yuan Y."/>
        </authorList>
    </citation>
    <scope>NUCLEOTIDE SEQUENCE</scope>
    <source>
        <strain evidence="2">DBSS07</strain>
    </source>
</reference>
<dbReference type="RefSeq" id="WP_265688559.1">
    <property type="nucleotide sequence ID" value="NZ_JAKRRX010000109.1"/>
</dbReference>
<dbReference type="Gene3D" id="3.30.1330.80">
    <property type="entry name" value="Hypothetical protein, similar to alpha- acetolactate decarboxylase, domain 2"/>
    <property type="match status" value="1"/>
</dbReference>
<dbReference type="PROSITE" id="PS51742">
    <property type="entry name" value="PPC"/>
    <property type="match status" value="1"/>
</dbReference>
<dbReference type="PANTHER" id="PTHR34988:SF1">
    <property type="entry name" value="DNA-BINDING PROTEIN"/>
    <property type="match status" value="1"/>
</dbReference>